<dbReference type="EMBL" id="JAJSOF020000033">
    <property type="protein sequence ID" value="KAJ4430418.1"/>
    <property type="molecule type" value="Genomic_DNA"/>
</dbReference>
<accession>A0ABQ8S914</accession>
<sequence length="73" mass="8581">MHTKLNTLIERAHPSLYHLLEQLQREVAEVDRDIGKLQPGYSPPTKKRKYTQMESLIARIVQNYENIKHKGIL</sequence>
<evidence type="ECO:0000313" key="2">
    <source>
        <dbReference type="Proteomes" id="UP001148838"/>
    </source>
</evidence>
<comment type="caution">
    <text evidence="1">The sequence shown here is derived from an EMBL/GenBank/DDBJ whole genome shotgun (WGS) entry which is preliminary data.</text>
</comment>
<dbReference type="Proteomes" id="UP001148838">
    <property type="component" value="Unassembled WGS sequence"/>
</dbReference>
<name>A0ABQ8S914_PERAM</name>
<reference evidence="1 2" key="1">
    <citation type="journal article" date="2022" name="Allergy">
        <title>Genome assembly and annotation of Periplaneta americana reveal a comprehensive cockroach allergen profile.</title>
        <authorList>
            <person name="Wang L."/>
            <person name="Xiong Q."/>
            <person name="Saelim N."/>
            <person name="Wang L."/>
            <person name="Nong W."/>
            <person name="Wan A.T."/>
            <person name="Shi M."/>
            <person name="Liu X."/>
            <person name="Cao Q."/>
            <person name="Hui J.H.L."/>
            <person name="Sookrung N."/>
            <person name="Leung T.F."/>
            <person name="Tungtrongchitr A."/>
            <person name="Tsui S.K.W."/>
        </authorList>
    </citation>
    <scope>NUCLEOTIDE SEQUENCE [LARGE SCALE GENOMIC DNA]</scope>
    <source>
        <strain evidence="1">PWHHKU_190912</strain>
    </source>
</reference>
<protein>
    <submittedName>
        <fullName evidence="1">Uncharacterized protein</fullName>
    </submittedName>
</protein>
<organism evidence="1 2">
    <name type="scientific">Periplaneta americana</name>
    <name type="common">American cockroach</name>
    <name type="synonym">Blatta americana</name>
    <dbReference type="NCBI Taxonomy" id="6978"/>
    <lineage>
        <taxon>Eukaryota</taxon>
        <taxon>Metazoa</taxon>
        <taxon>Ecdysozoa</taxon>
        <taxon>Arthropoda</taxon>
        <taxon>Hexapoda</taxon>
        <taxon>Insecta</taxon>
        <taxon>Pterygota</taxon>
        <taxon>Neoptera</taxon>
        <taxon>Polyneoptera</taxon>
        <taxon>Dictyoptera</taxon>
        <taxon>Blattodea</taxon>
        <taxon>Blattoidea</taxon>
        <taxon>Blattidae</taxon>
        <taxon>Blattinae</taxon>
        <taxon>Periplaneta</taxon>
    </lineage>
</organism>
<evidence type="ECO:0000313" key="1">
    <source>
        <dbReference type="EMBL" id="KAJ4430418.1"/>
    </source>
</evidence>
<gene>
    <name evidence="1" type="ORF">ANN_22634</name>
</gene>
<proteinExistence type="predicted"/>
<keyword evidence="2" id="KW-1185">Reference proteome</keyword>